<feature type="compositionally biased region" description="Low complexity" evidence="1">
    <location>
        <begin position="237"/>
        <end position="281"/>
    </location>
</feature>
<accession>A0A830H453</accession>
<feature type="compositionally biased region" description="Low complexity" evidence="1">
    <location>
        <begin position="378"/>
        <end position="395"/>
    </location>
</feature>
<dbReference type="EMBL" id="BNJQ01000001">
    <property type="protein sequence ID" value="GHP01292.1"/>
    <property type="molecule type" value="Genomic_DNA"/>
</dbReference>
<feature type="compositionally biased region" description="Polar residues" evidence="1">
    <location>
        <begin position="363"/>
        <end position="374"/>
    </location>
</feature>
<protein>
    <submittedName>
        <fullName evidence="2">Uncharacterized protein</fullName>
    </submittedName>
</protein>
<evidence type="ECO:0000256" key="1">
    <source>
        <dbReference type="SAM" id="MobiDB-lite"/>
    </source>
</evidence>
<dbReference type="Proteomes" id="UP000660262">
    <property type="component" value="Unassembled WGS sequence"/>
</dbReference>
<organism evidence="2 3">
    <name type="scientific">Pycnococcus provasolii</name>
    <dbReference type="NCBI Taxonomy" id="41880"/>
    <lineage>
        <taxon>Eukaryota</taxon>
        <taxon>Viridiplantae</taxon>
        <taxon>Chlorophyta</taxon>
        <taxon>Pseudoscourfieldiophyceae</taxon>
        <taxon>Pseudoscourfieldiales</taxon>
        <taxon>Pycnococcaceae</taxon>
        <taxon>Pycnococcus</taxon>
    </lineage>
</organism>
<name>A0A830H453_9CHLO</name>
<sequence length="467" mass="47973">MVGMGIIVACVAYVATRRKEDRRADIERKRKPSPPLVERPLMSGEDPSSSNRPSGDDVEAAAVPVETPRKKKQSEEEEESAFSDDKRSSPSPPAAIKVKEDAKKKAAVAAAADPKIEATGTDTEALAKVFEDQVIQDAYGDEHEETGGLPSPSKMAGLGMVESPTLKDRHGGGSSSEAPPPLVVDAVEAPAPSSLQPDKPRLSDEASESNLVVEDKDEMDEGMGPRRGSFSVEADRAIGAAATATASANDHPQSASSDRPTSATTTASSGPSTPPRATRTPSPLPTMPEEGDVTGMTGVEGVAAIAAMADRPSSAKVERDDGMGPGGRPGGATRSSSALGGAVGVGGGRASAPSVGPFGARPSSAQLGAGTSVSVDFGRPSSAGGKAAAGGRSPSIPANPKEGWRTPPGSPGQSPEVTADQKKRLDRTGSWFGGDEEKKSAPPGLPKSKTLNTRRKEKMRESESERE</sequence>
<reference evidence="2" key="1">
    <citation type="submission" date="2020-10" db="EMBL/GenBank/DDBJ databases">
        <title>Unveiling of a novel bifunctional photoreceptor, Dualchrome1, isolated from a cosmopolitan green alga.</title>
        <authorList>
            <person name="Suzuki S."/>
            <person name="Kawachi M."/>
        </authorList>
    </citation>
    <scope>NUCLEOTIDE SEQUENCE</scope>
    <source>
        <strain evidence="2">NIES 2893</strain>
    </source>
</reference>
<proteinExistence type="predicted"/>
<feature type="region of interest" description="Disordered" evidence="1">
    <location>
        <begin position="136"/>
        <end position="467"/>
    </location>
</feature>
<feature type="compositionally biased region" description="Basic and acidic residues" evidence="1">
    <location>
        <begin position="458"/>
        <end position="467"/>
    </location>
</feature>
<keyword evidence="3" id="KW-1185">Reference proteome</keyword>
<comment type="caution">
    <text evidence="2">The sequence shown here is derived from an EMBL/GenBank/DDBJ whole genome shotgun (WGS) entry which is preliminary data.</text>
</comment>
<feature type="compositionally biased region" description="Basic and acidic residues" evidence="1">
    <location>
        <begin position="18"/>
        <end position="28"/>
    </location>
</feature>
<evidence type="ECO:0000313" key="3">
    <source>
        <dbReference type="Proteomes" id="UP000660262"/>
    </source>
</evidence>
<evidence type="ECO:0000313" key="2">
    <source>
        <dbReference type="EMBL" id="GHP01292.1"/>
    </source>
</evidence>
<dbReference type="AlphaFoldDB" id="A0A830H453"/>
<feature type="region of interest" description="Disordered" evidence="1">
    <location>
        <begin position="18"/>
        <end position="121"/>
    </location>
</feature>
<gene>
    <name evidence="2" type="ORF">PPROV_000004800</name>
</gene>